<feature type="domain" description="VOC" evidence="1">
    <location>
        <begin position="10"/>
        <end position="138"/>
    </location>
</feature>
<protein>
    <submittedName>
        <fullName evidence="2">VOC family protein</fullName>
    </submittedName>
</protein>
<dbReference type="Proteomes" id="UP001500928">
    <property type="component" value="Unassembled WGS sequence"/>
</dbReference>
<evidence type="ECO:0000313" key="3">
    <source>
        <dbReference type="Proteomes" id="UP001500928"/>
    </source>
</evidence>
<accession>A0ABP9AIV1</accession>
<dbReference type="PROSITE" id="PS51819">
    <property type="entry name" value="VOC"/>
    <property type="match status" value="1"/>
</dbReference>
<dbReference type="PANTHER" id="PTHR36437">
    <property type="entry name" value="GLYOXALASE/BLEOMYCIN RESISTANCE PROTEIN/DIOXYGENASE"/>
    <property type="match status" value="1"/>
</dbReference>
<dbReference type="InterPro" id="IPR004360">
    <property type="entry name" value="Glyas_Fos-R_dOase_dom"/>
</dbReference>
<dbReference type="RefSeq" id="WP_345411869.1">
    <property type="nucleotide sequence ID" value="NZ_BAABHO010000007.1"/>
</dbReference>
<dbReference type="Gene3D" id="3.10.180.10">
    <property type="entry name" value="2,3-Dihydroxybiphenyl 1,2-Dioxygenase, domain 1"/>
    <property type="match status" value="1"/>
</dbReference>
<sequence length="139" mass="14965">MTQHRPQLGRVATIVVPVRDQEAALRFYVDTLGMEEVNDVRYPTGERWLEVSPAEGSANLCLVLARPERPAGVETGIVLFSADVLADLAGLRASGLEVDEEPLPPGEVVWWSGAPLAGVPVQFRLRDPDGNSLLVVAAP</sequence>
<dbReference type="InterPro" id="IPR037523">
    <property type="entry name" value="VOC_core"/>
</dbReference>
<dbReference type="SUPFAM" id="SSF54593">
    <property type="entry name" value="Glyoxalase/Bleomycin resistance protein/Dihydroxybiphenyl dioxygenase"/>
    <property type="match status" value="1"/>
</dbReference>
<organism evidence="2 3">
    <name type="scientific">Actinomycetospora chlora</name>
    <dbReference type="NCBI Taxonomy" id="663608"/>
    <lineage>
        <taxon>Bacteria</taxon>
        <taxon>Bacillati</taxon>
        <taxon>Actinomycetota</taxon>
        <taxon>Actinomycetes</taxon>
        <taxon>Pseudonocardiales</taxon>
        <taxon>Pseudonocardiaceae</taxon>
        <taxon>Actinomycetospora</taxon>
    </lineage>
</organism>
<evidence type="ECO:0000313" key="2">
    <source>
        <dbReference type="EMBL" id="GAA4780576.1"/>
    </source>
</evidence>
<evidence type="ECO:0000259" key="1">
    <source>
        <dbReference type="PROSITE" id="PS51819"/>
    </source>
</evidence>
<reference evidence="3" key="1">
    <citation type="journal article" date="2019" name="Int. J. Syst. Evol. Microbiol.">
        <title>The Global Catalogue of Microorganisms (GCM) 10K type strain sequencing project: providing services to taxonomists for standard genome sequencing and annotation.</title>
        <authorList>
            <consortium name="The Broad Institute Genomics Platform"/>
            <consortium name="The Broad Institute Genome Sequencing Center for Infectious Disease"/>
            <person name="Wu L."/>
            <person name="Ma J."/>
        </authorList>
    </citation>
    <scope>NUCLEOTIDE SEQUENCE [LARGE SCALE GENOMIC DNA]</scope>
    <source>
        <strain evidence="3">JCM 17979</strain>
    </source>
</reference>
<dbReference type="EMBL" id="BAABHO010000007">
    <property type="protein sequence ID" value="GAA4780576.1"/>
    <property type="molecule type" value="Genomic_DNA"/>
</dbReference>
<dbReference type="Pfam" id="PF00903">
    <property type="entry name" value="Glyoxalase"/>
    <property type="match status" value="1"/>
</dbReference>
<dbReference type="InterPro" id="IPR029068">
    <property type="entry name" value="Glyas_Bleomycin-R_OHBP_Dase"/>
</dbReference>
<name>A0ABP9AIV1_9PSEU</name>
<comment type="caution">
    <text evidence="2">The sequence shown here is derived from an EMBL/GenBank/DDBJ whole genome shotgun (WGS) entry which is preliminary data.</text>
</comment>
<gene>
    <name evidence="2" type="ORF">GCM10023200_12290</name>
</gene>
<keyword evidence="3" id="KW-1185">Reference proteome</keyword>
<proteinExistence type="predicted"/>
<dbReference type="PANTHER" id="PTHR36437:SF2">
    <property type="entry name" value="GLYOXALASE_BLEOMYCIN RESISTANCE PROTEIN_DIOXYGENASE"/>
    <property type="match status" value="1"/>
</dbReference>